<dbReference type="AlphaFoldDB" id="A0A921R4B6"/>
<reference evidence="2" key="2">
    <citation type="submission" date="2020-10" db="EMBL/GenBank/DDBJ databases">
        <authorList>
            <person name="Cooper E.A."/>
            <person name="Brenton Z.W."/>
            <person name="Flinn B.S."/>
            <person name="Jenkins J."/>
            <person name="Shu S."/>
            <person name="Flowers D."/>
            <person name="Luo F."/>
            <person name="Wang Y."/>
            <person name="Xia P."/>
            <person name="Barry K."/>
            <person name="Daum C."/>
            <person name="Lipzen A."/>
            <person name="Yoshinaga Y."/>
            <person name="Schmutz J."/>
            <person name="Saski C."/>
            <person name="Vermerris W."/>
            <person name="Kresovich S."/>
        </authorList>
    </citation>
    <scope>NUCLEOTIDE SEQUENCE</scope>
</reference>
<organism evidence="2 3">
    <name type="scientific">Sorghum bicolor</name>
    <name type="common">Sorghum</name>
    <name type="synonym">Sorghum vulgare</name>
    <dbReference type="NCBI Taxonomy" id="4558"/>
    <lineage>
        <taxon>Eukaryota</taxon>
        <taxon>Viridiplantae</taxon>
        <taxon>Streptophyta</taxon>
        <taxon>Embryophyta</taxon>
        <taxon>Tracheophyta</taxon>
        <taxon>Spermatophyta</taxon>
        <taxon>Magnoliopsida</taxon>
        <taxon>Liliopsida</taxon>
        <taxon>Poales</taxon>
        <taxon>Poaceae</taxon>
        <taxon>PACMAD clade</taxon>
        <taxon>Panicoideae</taxon>
        <taxon>Andropogonodae</taxon>
        <taxon>Andropogoneae</taxon>
        <taxon>Sorghinae</taxon>
        <taxon>Sorghum</taxon>
    </lineage>
</organism>
<feature type="region of interest" description="Disordered" evidence="1">
    <location>
        <begin position="67"/>
        <end position="123"/>
    </location>
</feature>
<feature type="compositionally biased region" description="Polar residues" evidence="1">
    <location>
        <begin position="90"/>
        <end position="102"/>
    </location>
</feature>
<dbReference type="EMBL" id="CM027683">
    <property type="protein sequence ID" value="KAG0531885.1"/>
    <property type="molecule type" value="Genomic_DNA"/>
</dbReference>
<feature type="compositionally biased region" description="Pro residues" evidence="1">
    <location>
        <begin position="107"/>
        <end position="121"/>
    </location>
</feature>
<dbReference type="Proteomes" id="UP000807115">
    <property type="component" value="Chromosome 4"/>
</dbReference>
<proteinExistence type="predicted"/>
<evidence type="ECO:0000313" key="3">
    <source>
        <dbReference type="Proteomes" id="UP000807115"/>
    </source>
</evidence>
<gene>
    <name evidence="2" type="ORF">BDA96_04G060800</name>
</gene>
<protein>
    <submittedName>
        <fullName evidence="2">Uncharacterized protein</fullName>
    </submittedName>
</protein>
<evidence type="ECO:0000313" key="2">
    <source>
        <dbReference type="EMBL" id="KAG0531885.1"/>
    </source>
</evidence>
<name>A0A921R4B6_SORBI</name>
<reference evidence="2" key="1">
    <citation type="journal article" date="2019" name="BMC Genomics">
        <title>A new reference genome for Sorghum bicolor reveals high levels of sequence similarity between sweet and grain genotypes: implications for the genetics of sugar metabolism.</title>
        <authorList>
            <person name="Cooper E.A."/>
            <person name="Brenton Z.W."/>
            <person name="Flinn B.S."/>
            <person name="Jenkins J."/>
            <person name="Shu S."/>
            <person name="Flowers D."/>
            <person name="Luo F."/>
            <person name="Wang Y."/>
            <person name="Xia P."/>
            <person name="Barry K."/>
            <person name="Daum C."/>
            <person name="Lipzen A."/>
            <person name="Yoshinaga Y."/>
            <person name="Schmutz J."/>
            <person name="Saski C."/>
            <person name="Vermerris W."/>
            <person name="Kresovich S."/>
        </authorList>
    </citation>
    <scope>NUCLEOTIDE SEQUENCE</scope>
</reference>
<sequence length="209" mass="22704">MLLSPTIQLKRLKRGQPFRATIFRLGFVLPPATDAHPARLSLPPNPARPSQILLASRILLRIPYPARSTAPKSSSPPPPPPCAGEQSPPRISSSATPVSCKSSARPLPFPANPPLPNPPRRPCSEPRQACLVRRPGIAAVRRRAEPPSQILLGRSRILLGSACVLPVAGRTYQPLVTTNPSRRWKSGITEPSFLPYKECFVSIGSKRSE</sequence>
<accession>A0A921R4B6</accession>
<evidence type="ECO:0000256" key="1">
    <source>
        <dbReference type="SAM" id="MobiDB-lite"/>
    </source>
</evidence>
<comment type="caution">
    <text evidence="2">The sequence shown here is derived from an EMBL/GenBank/DDBJ whole genome shotgun (WGS) entry which is preliminary data.</text>
</comment>